<feature type="repeat" description="WD" evidence="1">
    <location>
        <begin position="248"/>
        <end position="287"/>
    </location>
</feature>
<comment type="caution">
    <text evidence="2">The sequence shown here is derived from an EMBL/GenBank/DDBJ whole genome shotgun (WGS) entry which is preliminary data.</text>
</comment>
<name>A0ABQ7HZA2_9MICR</name>
<keyword evidence="1" id="KW-0853">WD repeat</keyword>
<sequence>MISSIQFLEKGIECSKLDPYKFDGQIPNKFAGMELPSLDFEEETSDNSDDYSIKNSDIMLFCTPNDEEMSYLQFYIYGDNQFYVHHDIYVYDTIVDSAYVQLERPWAALATFDNDVWMYDALTFNPLFPQLLLKGHEDSINCISWNKKCLVTTSNDNTLIRWDVGVNKIIERTKIGKASKLINDESGKIIFSNENELNILCGTDKISLDNKGIVESMRLDGYLLYTGDDLGIFRSYDIRNFKKRINKFKFHDEGITTIDLDNERIITGSLDQKIKIWDKTDLNEIRNIDTSDSIFSVRICEYNPDFCVYGGLKDELKKL</sequence>
<dbReference type="SUPFAM" id="SSF50978">
    <property type="entry name" value="WD40 repeat-like"/>
    <property type="match status" value="1"/>
</dbReference>
<evidence type="ECO:0000313" key="2">
    <source>
        <dbReference type="EMBL" id="KAF7683451.1"/>
    </source>
</evidence>
<protein>
    <submittedName>
        <fullName evidence="2">CCR4-associated factor 4</fullName>
    </submittedName>
</protein>
<dbReference type="PROSITE" id="PS50294">
    <property type="entry name" value="WD_REPEATS_REGION"/>
    <property type="match status" value="2"/>
</dbReference>
<accession>A0ABQ7HZA2</accession>
<dbReference type="InterPro" id="IPR036322">
    <property type="entry name" value="WD40_repeat_dom_sf"/>
</dbReference>
<dbReference type="EMBL" id="SBIQ01000086">
    <property type="protein sequence ID" value="KAF7683451.1"/>
    <property type="molecule type" value="Genomic_DNA"/>
</dbReference>
<dbReference type="Pfam" id="PF00400">
    <property type="entry name" value="WD40"/>
    <property type="match status" value="2"/>
</dbReference>
<organism evidence="2 3">
    <name type="scientific">Astathelohania contejeani</name>
    <dbReference type="NCBI Taxonomy" id="164912"/>
    <lineage>
        <taxon>Eukaryota</taxon>
        <taxon>Fungi</taxon>
        <taxon>Fungi incertae sedis</taxon>
        <taxon>Microsporidia</taxon>
        <taxon>Astathelohaniidae</taxon>
        <taxon>Astathelohania</taxon>
    </lineage>
</organism>
<reference evidence="2 3" key="1">
    <citation type="submission" date="2019-01" db="EMBL/GenBank/DDBJ databases">
        <title>Genomes sequencing and comparative genomics of infectious freshwater microsporidia, Cucumispora dikerogammari and Thelohania contejeani.</title>
        <authorList>
            <person name="Cormier A."/>
            <person name="Giraud I."/>
            <person name="Wattier R."/>
            <person name="Teixeira M."/>
            <person name="Grandjean F."/>
            <person name="Rigaud T."/>
            <person name="Cordaux R."/>
        </authorList>
    </citation>
    <scope>NUCLEOTIDE SEQUENCE [LARGE SCALE GENOMIC DNA]</scope>
    <source>
        <strain evidence="2">T1</strain>
        <tissue evidence="2">Spores</tissue>
    </source>
</reference>
<dbReference type="Gene3D" id="2.130.10.10">
    <property type="entry name" value="YVTN repeat-like/Quinoprotein amine dehydrogenase"/>
    <property type="match status" value="1"/>
</dbReference>
<dbReference type="Proteomes" id="UP001516464">
    <property type="component" value="Unassembled WGS sequence"/>
</dbReference>
<keyword evidence="3" id="KW-1185">Reference proteome</keyword>
<proteinExistence type="predicted"/>
<dbReference type="PANTHER" id="PTHR44156">
    <property type="entry name" value="SUPERNUMERARY LIMBS, ISOFORM B-RELATED"/>
    <property type="match status" value="1"/>
</dbReference>
<gene>
    <name evidence="2" type="primary">CAF4</name>
    <name evidence="2" type="ORF">TCON_1338</name>
</gene>
<evidence type="ECO:0000313" key="3">
    <source>
        <dbReference type="Proteomes" id="UP001516464"/>
    </source>
</evidence>
<feature type="repeat" description="WD" evidence="1">
    <location>
        <begin position="133"/>
        <end position="172"/>
    </location>
</feature>
<dbReference type="InterPro" id="IPR001680">
    <property type="entry name" value="WD40_rpt"/>
</dbReference>
<evidence type="ECO:0000256" key="1">
    <source>
        <dbReference type="PROSITE-ProRule" id="PRU00221"/>
    </source>
</evidence>
<dbReference type="InterPro" id="IPR053299">
    <property type="entry name" value="ASTRA_WD_repeat"/>
</dbReference>
<dbReference type="SMART" id="SM00320">
    <property type="entry name" value="WD40"/>
    <property type="match status" value="2"/>
</dbReference>
<dbReference type="PROSITE" id="PS50082">
    <property type="entry name" value="WD_REPEATS_2"/>
    <property type="match status" value="2"/>
</dbReference>
<dbReference type="InterPro" id="IPR015943">
    <property type="entry name" value="WD40/YVTN_repeat-like_dom_sf"/>
</dbReference>